<dbReference type="CDD" id="cd00085">
    <property type="entry name" value="HNHc"/>
    <property type="match status" value="1"/>
</dbReference>
<sequence>MTADHRDSSWRRARCHALWRHQGGLCFHCGCAMPDPLTQRARHRKRLDSATIDHVFPRALGGLPEWINEVAACRSCNAAKADRMPGFVELWRLLWLKRETLLPYIDTAPDCVAVLREQKKAPAEAGAQV</sequence>
<dbReference type="EMBL" id="JAAIYP010000034">
    <property type="protein sequence ID" value="NFV79828.1"/>
    <property type="molecule type" value="Genomic_DNA"/>
</dbReference>
<comment type="caution">
    <text evidence="2">The sequence shown here is derived from an EMBL/GenBank/DDBJ whole genome shotgun (WGS) entry which is preliminary data.</text>
</comment>
<dbReference type="InterPro" id="IPR029471">
    <property type="entry name" value="HNH_5"/>
</dbReference>
<accession>A0A7C9UT67</accession>
<feature type="domain" description="HNH endonuclease 5" evidence="1">
    <location>
        <begin position="48"/>
        <end position="85"/>
    </location>
</feature>
<keyword evidence="2" id="KW-0255">Endonuclease</keyword>
<dbReference type="Gene3D" id="1.10.30.50">
    <property type="match status" value="1"/>
</dbReference>
<gene>
    <name evidence="2" type="ORF">G4223_06860</name>
</gene>
<evidence type="ECO:0000313" key="2">
    <source>
        <dbReference type="EMBL" id="NFV79828.1"/>
    </source>
</evidence>
<keyword evidence="2" id="KW-0378">Hydrolase</keyword>
<name>A0A7C9UT67_9PROT</name>
<dbReference type="GO" id="GO:0004519">
    <property type="term" value="F:endonuclease activity"/>
    <property type="evidence" value="ECO:0007669"/>
    <property type="project" value="UniProtKB-KW"/>
</dbReference>
<keyword evidence="3" id="KW-1185">Reference proteome</keyword>
<proteinExistence type="predicted"/>
<organism evidence="2 3">
    <name type="scientific">Magnetospirillum aberrantis SpK</name>
    <dbReference type="NCBI Taxonomy" id="908842"/>
    <lineage>
        <taxon>Bacteria</taxon>
        <taxon>Pseudomonadati</taxon>
        <taxon>Pseudomonadota</taxon>
        <taxon>Alphaproteobacteria</taxon>
        <taxon>Rhodospirillales</taxon>
        <taxon>Rhodospirillaceae</taxon>
        <taxon>Magnetospirillum</taxon>
    </lineage>
</organism>
<dbReference type="Proteomes" id="UP000480684">
    <property type="component" value="Unassembled WGS sequence"/>
</dbReference>
<keyword evidence="2" id="KW-0540">Nuclease</keyword>
<evidence type="ECO:0000313" key="3">
    <source>
        <dbReference type="Proteomes" id="UP000480684"/>
    </source>
</evidence>
<dbReference type="AlphaFoldDB" id="A0A7C9UT67"/>
<reference evidence="2 3" key="1">
    <citation type="submission" date="2020-02" db="EMBL/GenBank/DDBJ databases">
        <authorList>
            <person name="Dziuba M."/>
            <person name="Kuznetsov B."/>
            <person name="Mardanov A."/>
            <person name="Ravin N."/>
            <person name="Grouzdev D."/>
        </authorList>
    </citation>
    <scope>NUCLEOTIDE SEQUENCE [LARGE SCALE GENOMIC DNA]</scope>
    <source>
        <strain evidence="2 3">SpK</strain>
    </source>
</reference>
<dbReference type="Pfam" id="PF14279">
    <property type="entry name" value="HNH_5"/>
    <property type="match status" value="1"/>
</dbReference>
<dbReference type="InterPro" id="IPR003615">
    <property type="entry name" value="HNH_nuc"/>
</dbReference>
<protein>
    <submittedName>
        <fullName evidence="2">HNH endonuclease</fullName>
    </submittedName>
</protein>
<evidence type="ECO:0000259" key="1">
    <source>
        <dbReference type="Pfam" id="PF14279"/>
    </source>
</evidence>